<dbReference type="EMBL" id="FNOP01000017">
    <property type="protein sequence ID" value="SDX22763.1"/>
    <property type="molecule type" value="Genomic_DNA"/>
</dbReference>
<dbReference type="PANTHER" id="PTHR30399">
    <property type="entry name" value="UNCHARACTERIZED PROTEIN YGJP"/>
    <property type="match status" value="1"/>
</dbReference>
<evidence type="ECO:0000259" key="1">
    <source>
        <dbReference type="Pfam" id="PF01863"/>
    </source>
</evidence>
<dbReference type="Proteomes" id="UP000182379">
    <property type="component" value="Unassembled WGS sequence"/>
</dbReference>
<dbReference type="Gene3D" id="3.30.2010.10">
    <property type="entry name" value="Metalloproteases ('zincins'), catalytic domain"/>
    <property type="match status" value="1"/>
</dbReference>
<dbReference type="PANTHER" id="PTHR30399:SF1">
    <property type="entry name" value="UTP PYROPHOSPHATASE"/>
    <property type="match status" value="1"/>
</dbReference>
<evidence type="ECO:0000313" key="2">
    <source>
        <dbReference type="EMBL" id="SDX22763.1"/>
    </source>
</evidence>
<accession>A0A1H2ZZJ6</accession>
<dbReference type="AlphaFoldDB" id="A0A1H2ZZJ6"/>
<sequence length="239" mass="27897">MTLVNVLCYNRKAMVAESILKNARIIQSFRRSIGFEVVEDGTLVLRVPYGVSRQELERVVAKKEKWITGAQARVRREREEHPTLRLEEGEQFLLFGKPCTLRLRAGKGFALEEGESLLVMGREETRESLARFLISLLRDVIRSQVERYAAQLQLPLPVVKCSRARKRWGYCNWKGEIGFSWPLVFCPREVIAYVVVHELCHIRNMSHNKAFWKSVAQVLPDYRERENWLKAHRKVMSTL</sequence>
<comment type="caution">
    <text evidence="2">The sequence shown here is derived from an EMBL/GenBank/DDBJ whole genome shotgun (WGS) entry which is preliminary data.</text>
</comment>
<feature type="domain" description="YgjP-like metallopeptidase" evidence="1">
    <location>
        <begin position="31"/>
        <end position="232"/>
    </location>
</feature>
<proteinExistence type="predicted"/>
<dbReference type="CDD" id="cd07344">
    <property type="entry name" value="M48_yhfN_like"/>
    <property type="match status" value="1"/>
</dbReference>
<name>A0A1H2ZZJ6_ACIFE</name>
<dbReference type="InterPro" id="IPR002725">
    <property type="entry name" value="YgjP-like_metallopeptidase"/>
</dbReference>
<dbReference type="OMA" id="SCSYHNR"/>
<dbReference type="Pfam" id="PF01863">
    <property type="entry name" value="YgjP-like"/>
    <property type="match status" value="1"/>
</dbReference>
<reference evidence="2 3" key="1">
    <citation type="submission" date="2016-10" db="EMBL/GenBank/DDBJ databases">
        <authorList>
            <person name="Varghese N."/>
            <person name="Submissions S."/>
        </authorList>
    </citation>
    <scope>NUCLEOTIDE SEQUENCE [LARGE SCALE GENOMIC DNA]</scope>
    <source>
        <strain evidence="2 3">WCC6</strain>
    </source>
</reference>
<organism evidence="2 3">
    <name type="scientific">Acidaminococcus fermentans</name>
    <dbReference type="NCBI Taxonomy" id="905"/>
    <lineage>
        <taxon>Bacteria</taxon>
        <taxon>Bacillati</taxon>
        <taxon>Bacillota</taxon>
        <taxon>Negativicutes</taxon>
        <taxon>Acidaminococcales</taxon>
        <taxon>Acidaminococcaceae</taxon>
        <taxon>Acidaminococcus</taxon>
    </lineage>
</organism>
<evidence type="ECO:0000313" key="3">
    <source>
        <dbReference type="Proteomes" id="UP000182379"/>
    </source>
</evidence>
<dbReference type="InterPro" id="IPR053136">
    <property type="entry name" value="UTP_pyrophosphatase-like"/>
</dbReference>
<protein>
    <recommendedName>
        <fullName evidence="1">YgjP-like metallopeptidase domain-containing protein</fullName>
    </recommendedName>
</protein>
<gene>
    <name evidence="2" type="ORF">SAMN05216495_11745</name>
</gene>